<dbReference type="EC" id="2.3.1.-" evidence="6"/>
<name>A0A1H8KUL4_9MICO</name>
<dbReference type="PANTHER" id="PTHR43178:SF5">
    <property type="entry name" value="LIPOAMIDE ACYLTRANSFERASE COMPONENT OF BRANCHED-CHAIN ALPHA-KETO ACID DEHYDROGENASE COMPLEX, MITOCHONDRIAL"/>
    <property type="match status" value="1"/>
</dbReference>
<reference evidence="7 8" key="1">
    <citation type="submission" date="2019-03" db="EMBL/GenBank/DDBJ databases">
        <title>Genomics of glacier-inhabiting Cryobacterium strains.</title>
        <authorList>
            <person name="Liu Q."/>
            <person name="Xin Y.-H."/>
        </authorList>
    </citation>
    <scope>NUCLEOTIDE SEQUENCE [LARGE SCALE GENOMIC DNA]</scope>
    <source>
        <strain evidence="7 8">Hh15</strain>
    </source>
</reference>
<dbReference type="InterPro" id="IPR001078">
    <property type="entry name" value="2-oxoacid_DH_actylTfrase"/>
</dbReference>
<dbReference type="CDD" id="cd06849">
    <property type="entry name" value="lipoyl_domain"/>
    <property type="match status" value="1"/>
</dbReference>
<dbReference type="InterPro" id="IPR036625">
    <property type="entry name" value="E3-bd_dom_sf"/>
</dbReference>
<keyword evidence="8" id="KW-1185">Reference proteome</keyword>
<evidence type="ECO:0000256" key="2">
    <source>
        <dbReference type="ARBA" id="ARBA00007317"/>
    </source>
</evidence>
<evidence type="ECO:0000256" key="6">
    <source>
        <dbReference type="RuleBase" id="RU003423"/>
    </source>
</evidence>
<dbReference type="InterPro" id="IPR011053">
    <property type="entry name" value="Single_hybrid_motif"/>
</dbReference>
<dbReference type="PROSITE" id="PS00189">
    <property type="entry name" value="LIPOYL"/>
    <property type="match status" value="1"/>
</dbReference>
<evidence type="ECO:0000313" key="8">
    <source>
        <dbReference type="Proteomes" id="UP000297654"/>
    </source>
</evidence>
<protein>
    <recommendedName>
        <fullName evidence="6">Dihydrolipoamide acetyltransferase component of pyruvate dehydrogenase complex</fullName>
        <ecNumber evidence="6">2.3.1.-</ecNumber>
    </recommendedName>
</protein>
<dbReference type="RefSeq" id="WP_092112169.1">
    <property type="nucleotide sequence ID" value="NZ_FOCN01000021.1"/>
</dbReference>
<dbReference type="STRING" id="1424661.SAMN05216281_12140"/>
<keyword evidence="3 6" id="KW-0808">Transferase</keyword>
<dbReference type="OrthoDB" id="9805770at2"/>
<dbReference type="Pfam" id="PF02817">
    <property type="entry name" value="E3_binding"/>
    <property type="match status" value="1"/>
</dbReference>
<dbReference type="GO" id="GO:0016407">
    <property type="term" value="F:acetyltransferase activity"/>
    <property type="evidence" value="ECO:0007669"/>
    <property type="project" value="TreeGrafter"/>
</dbReference>
<dbReference type="Pfam" id="PF00364">
    <property type="entry name" value="Biotin_lipoyl"/>
    <property type="match status" value="1"/>
</dbReference>
<dbReference type="Gene3D" id="2.40.50.100">
    <property type="match status" value="1"/>
</dbReference>
<dbReference type="Gene3D" id="3.30.559.10">
    <property type="entry name" value="Chloramphenicol acetyltransferase-like domain"/>
    <property type="match status" value="1"/>
</dbReference>
<organism evidence="7 8">
    <name type="scientific">Cryobacterium luteum</name>
    <dbReference type="NCBI Taxonomy" id="1424661"/>
    <lineage>
        <taxon>Bacteria</taxon>
        <taxon>Bacillati</taxon>
        <taxon>Actinomycetota</taxon>
        <taxon>Actinomycetes</taxon>
        <taxon>Micrococcales</taxon>
        <taxon>Microbacteriaceae</taxon>
        <taxon>Cryobacterium</taxon>
    </lineage>
</organism>
<evidence type="ECO:0000313" key="7">
    <source>
        <dbReference type="EMBL" id="TFB87783.1"/>
    </source>
</evidence>
<evidence type="ECO:0000256" key="1">
    <source>
        <dbReference type="ARBA" id="ARBA00001938"/>
    </source>
</evidence>
<sequence length="502" mass="51349">MIKVFKLPDLGEGLTESEIVAWLVAPGDEVTLNQHIADVETAKAVVELPSPFAGVVRVLHQPAGVVVHVGDPIVSFDIGGEPDPLSTADVAAPAAAATEQREANLVGYGPAVERGGHPQRRARAGSGPAAVAGRPASDQAIGEKAAPADHVPSAAPPAAALAAADRVMPDAASVDQPAAASTALGVALVGERPRSTPPVRALARDLGIDLTTVTGTGRDGLITRDDVRAHLTRSVPVPVPVPQTMPQVPSGALPGSPAGIQAATPAGAFERETRTPIRSLRKLTAAAMVHSAFTAPHVTEFLTIDVTPTLELLDSLRADGRFADAGIGILAVVAKALCLAVGRTPAVNARWDEPAGEIVQFHHVNLGIAAATPRGLLVPNIVDADRLDLRGLAAALAALTTAARAGTTTPAALAGGTITITNIGVFGIDAGTPILNPGEAAILALGAIRSQPWEYRGQVALRKVLTLSLSFDHRLVDGEQGSRFLADIATILADPARVLTLV</sequence>
<dbReference type="InterPro" id="IPR050743">
    <property type="entry name" value="2-oxoacid_DH_E2_comp"/>
</dbReference>
<evidence type="ECO:0000256" key="3">
    <source>
        <dbReference type="ARBA" id="ARBA00022679"/>
    </source>
</evidence>
<dbReference type="EMBL" id="SOFF01000032">
    <property type="protein sequence ID" value="TFB87783.1"/>
    <property type="molecule type" value="Genomic_DNA"/>
</dbReference>
<evidence type="ECO:0000256" key="4">
    <source>
        <dbReference type="ARBA" id="ARBA00022823"/>
    </source>
</evidence>
<dbReference type="GO" id="GO:0031405">
    <property type="term" value="F:lipoic acid binding"/>
    <property type="evidence" value="ECO:0007669"/>
    <property type="project" value="TreeGrafter"/>
</dbReference>
<dbReference type="InterPro" id="IPR000089">
    <property type="entry name" value="Biotin_lipoyl"/>
</dbReference>
<dbReference type="InterPro" id="IPR023213">
    <property type="entry name" value="CAT-like_dom_sf"/>
</dbReference>
<keyword evidence="5 6" id="KW-0012">Acyltransferase</keyword>
<dbReference type="Pfam" id="PF00198">
    <property type="entry name" value="2-oxoacid_dh"/>
    <property type="match status" value="1"/>
</dbReference>
<gene>
    <name evidence="7" type="ORF">E3O10_13370</name>
</gene>
<keyword evidence="4 6" id="KW-0450">Lipoyl</keyword>
<dbReference type="PROSITE" id="PS50968">
    <property type="entry name" value="BIOTINYL_LIPOYL"/>
    <property type="match status" value="1"/>
</dbReference>
<dbReference type="PROSITE" id="PS51826">
    <property type="entry name" value="PSBD"/>
    <property type="match status" value="1"/>
</dbReference>
<dbReference type="InterPro" id="IPR004167">
    <property type="entry name" value="PSBD"/>
</dbReference>
<dbReference type="SUPFAM" id="SSF52777">
    <property type="entry name" value="CoA-dependent acyltransferases"/>
    <property type="match status" value="1"/>
</dbReference>
<comment type="cofactor">
    <cofactor evidence="1 6">
        <name>(R)-lipoate</name>
        <dbReference type="ChEBI" id="CHEBI:83088"/>
    </cofactor>
</comment>
<comment type="caution">
    <text evidence="7">The sequence shown here is derived from an EMBL/GenBank/DDBJ whole genome shotgun (WGS) entry which is preliminary data.</text>
</comment>
<dbReference type="Gene3D" id="4.10.320.10">
    <property type="entry name" value="E3-binding domain"/>
    <property type="match status" value="1"/>
</dbReference>
<comment type="similarity">
    <text evidence="2 6">Belongs to the 2-oxoacid dehydrogenase family.</text>
</comment>
<dbReference type="SUPFAM" id="SSF51230">
    <property type="entry name" value="Single hybrid motif"/>
    <property type="match status" value="1"/>
</dbReference>
<evidence type="ECO:0000256" key="5">
    <source>
        <dbReference type="ARBA" id="ARBA00023315"/>
    </source>
</evidence>
<accession>A0A1H8KUL4</accession>
<dbReference type="SUPFAM" id="SSF47005">
    <property type="entry name" value="Peripheral subunit-binding domain of 2-oxo acid dehydrogenase complex"/>
    <property type="match status" value="1"/>
</dbReference>
<dbReference type="InterPro" id="IPR003016">
    <property type="entry name" value="2-oxoA_DH_lipoyl-BS"/>
</dbReference>
<dbReference type="AlphaFoldDB" id="A0A1H8KUL4"/>
<dbReference type="GO" id="GO:0005737">
    <property type="term" value="C:cytoplasm"/>
    <property type="evidence" value="ECO:0007669"/>
    <property type="project" value="TreeGrafter"/>
</dbReference>
<dbReference type="Proteomes" id="UP000297654">
    <property type="component" value="Unassembled WGS sequence"/>
</dbReference>
<proteinExistence type="inferred from homology"/>
<dbReference type="PANTHER" id="PTHR43178">
    <property type="entry name" value="DIHYDROLIPOAMIDE ACETYLTRANSFERASE COMPONENT OF PYRUVATE DEHYDROGENASE COMPLEX"/>
    <property type="match status" value="1"/>
</dbReference>